<sequence>MSRTHPSTPRADVYSRITHEIVSAIESGAGNWRMPWHHDGAATARAQNVASRRRYRGVNVLALWIAARASSYSSGLWGTYRQWAALGAQVRKGERGTTVVLWKQVASPASDDHGDDQAGPACMFARAFTVFNLAQVEGYEPLPVAVLPESERLAHAEAFVAALNVPVTEGAYDAHYRIDLDHIFMPHFSQFRDASAHMATLLHEVCNIASVLISRTVDGLCALLFPNHRTACCAISGRES</sequence>
<evidence type="ECO:0000313" key="4">
    <source>
        <dbReference type="Proteomes" id="UP000031338"/>
    </source>
</evidence>
<organism evidence="3 4">
    <name type="scientific">Novosphingobium subterraneum</name>
    <dbReference type="NCBI Taxonomy" id="48936"/>
    <lineage>
        <taxon>Bacteria</taxon>
        <taxon>Pseudomonadati</taxon>
        <taxon>Pseudomonadota</taxon>
        <taxon>Alphaproteobacteria</taxon>
        <taxon>Sphingomonadales</taxon>
        <taxon>Sphingomonadaceae</taxon>
        <taxon>Novosphingobium</taxon>
    </lineage>
</organism>
<accession>A0A0B8ZUV6</accession>
<dbReference type="Pfam" id="PF08401">
    <property type="entry name" value="ArdcN"/>
    <property type="match status" value="1"/>
</dbReference>
<protein>
    <submittedName>
        <fullName evidence="3">Antirestriction protein ArdC</fullName>
    </submittedName>
</protein>
<dbReference type="Pfam" id="PF18818">
    <property type="entry name" value="MPTase-PolyVal"/>
    <property type="match status" value="1"/>
</dbReference>
<dbReference type="Proteomes" id="UP000031338">
    <property type="component" value="Unassembled WGS sequence"/>
</dbReference>
<evidence type="ECO:0000259" key="1">
    <source>
        <dbReference type="Pfam" id="PF08401"/>
    </source>
</evidence>
<dbReference type="GO" id="GO:0003697">
    <property type="term" value="F:single-stranded DNA binding"/>
    <property type="evidence" value="ECO:0007669"/>
    <property type="project" value="InterPro"/>
</dbReference>
<evidence type="ECO:0000313" key="3">
    <source>
        <dbReference type="EMBL" id="KHS42026.1"/>
    </source>
</evidence>
<dbReference type="InterPro" id="IPR041459">
    <property type="entry name" value="MPTase-PolyVal"/>
</dbReference>
<comment type="caution">
    <text evidence="3">The sequence shown here is derived from an EMBL/GenBank/DDBJ whole genome shotgun (WGS) entry which is preliminary data.</text>
</comment>
<dbReference type="AlphaFoldDB" id="A0A0B8ZUV6"/>
<keyword evidence="4" id="KW-1185">Reference proteome</keyword>
<dbReference type="STRING" id="48936.NJ75_04392"/>
<evidence type="ECO:0000259" key="2">
    <source>
        <dbReference type="Pfam" id="PF18818"/>
    </source>
</evidence>
<feature type="domain" description="Polyvalent protein metallopeptidase" evidence="2">
    <location>
        <begin position="155"/>
        <end position="207"/>
    </location>
</feature>
<dbReference type="EMBL" id="JRVC01000033">
    <property type="protein sequence ID" value="KHS42026.1"/>
    <property type="molecule type" value="Genomic_DNA"/>
</dbReference>
<dbReference type="InterPro" id="IPR013610">
    <property type="entry name" value="ArdC_N"/>
</dbReference>
<dbReference type="PATRIC" id="fig|48936.3.peg.4427"/>
<proteinExistence type="predicted"/>
<dbReference type="RefSeq" id="WP_082013520.1">
    <property type="nucleotide sequence ID" value="NZ_JRVC01000033.1"/>
</dbReference>
<reference evidence="3 4" key="1">
    <citation type="submission" date="2014-10" db="EMBL/GenBank/DDBJ databases">
        <title>Draft genome sequence of Novosphingobium subterraneum DSM 12447.</title>
        <authorList>
            <person name="Gan H.M."/>
            <person name="Gan H.Y."/>
            <person name="Savka M.A."/>
        </authorList>
    </citation>
    <scope>NUCLEOTIDE SEQUENCE [LARGE SCALE GENOMIC DNA]</scope>
    <source>
        <strain evidence="3 4">DSM 12447</strain>
    </source>
</reference>
<feature type="domain" description="N-terminal" evidence="1">
    <location>
        <begin position="12"/>
        <end position="131"/>
    </location>
</feature>
<name>A0A0B8ZUV6_9SPHN</name>
<gene>
    <name evidence="3" type="primary">ardC_2</name>
    <name evidence="3" type="ORF">NJ75_04392</name>
</gene>